<gene>
    <name evidence="2" type="ORF">COT51_01575</name>
</gene>
<evidence type="ECO:0000256" key="1">
    <source>
        <dbReference type="SAM" id="Phobius"/>
    </source>
</evidence>
<evidence type="ECO:0008006" key="4">
    <source>
        <dbReference type="Google" id="ProtNLM"/>
    </source>
</evidence>
<comment type="caution">
    <text evidence="2">The sequence shown here is derived from an EMBL/GenBank/DDBJ whole genome shotgun (WGS) entry which is preliminary data.</text>
</comment>
<feature type="transmembrane region" description="Helical" evidence="1">
    <location>
        <begin position="359"/>
        <end position="376"/>
    </location>
</feature>
<protein>
    <recommendedName>
        <fullName evidence="4">DUF2079 domain-containing protein</fullName>
    </recommendedName>
</protein>
<reference evidence="3" key="1">
    <citation type="submission" date="2017-09" db="EMBL/GenBank/DDBJ databases">
        <title>Depth-based differentiation of microbial function through sediment-hosted aquifers and enrichment of novel symbionts in the deep terrestrial subsurface.</title>
        <authorList>
            <person name="Probst A.J."/>
            <person name="Ladd B."/>
            <person name="Jarett J.K."/>
            <person name="Geller-Mcgrath D.E."/>
            <person name="Sieber C.M.K."/>
            <person name="Emerson J.B."/>
            <person name="Anantharaman K."/>
            <person name="Thomas B.C."/>
            <person name="Malmstrom R."/>
            <person name="Stieglmeier M."/>
            <person name="Klingl A."/>
            <person name="Woyke T."/>
            <person name="Ryan C.M."/>
            <person name="Banfield J.F."/>
        </authorList>
    </citation>
    <scope>NUCLEOTIDE SEQUENCE [LARGE SCALE GENOMIC DNA]</scope>
</reference>
<keyword evidence="1" id="KW-0812">Transmembrane</keyword>
<proteinExistence type="predicted"/>
<sequence>MKLINFLKKNAIWILIIFFGLLYALWSVNRHNHFQTDAIDLGIFDQPMWLWSRFKVPLSTVKWNQYPGAHILGDHFHPILIIFSFLFRIWDDVRVLLLAQAVFVALAVYPIYLTANKILKSSALALSISFSYLSFIGVQSAIDYDFHETALAVLPLSLALYAVTFEKWRLYFVSFFLGLLFKEDMPLMFAGIGLFSSLKWLKDKQKGKRVIFGLLTVVLSMIYYFSVTKVFIPYFKNGEPWQYEELDPRIGETTVDLIKTFFTRPWVVFQVMFSPSLKVKTMTNYFASFGFIPFLSPFSVFMLLPNFIGRFLTDLPQRWLIRFQYSVNIVPALAYGTIFGIKSTMGKLRGLGVMWGKRFTLLLPFFIVFCSLFQTYRTNTPLFRMLDWRNYQSQDRFAINYKLLSLIPKDASVMAQSAFVPHLSHREIVYRYEDNLIDTGKPEYVLMSLDESSDPPYVKIDLESKIEILRKNMNYQEIYWDGTRLLMKRKAQQ</sequence>
<keyword evidence="1" id="KW-1133">Transmembrane helix</keyword>
<name>A0A2H0XC52_UNCKA</name>
<feature type="transmembrane region" description="Helical" evidence="1">
    <location>
        <begin position="12"/>
        <end position="28"/>
    </location>
</feature>
<evidence type="ECO:0000313" key="3">
    <source>
        <dbReference type="Proteomes" id="UP000231098"/>
    </source>
</evidence>
<feature type="transmembrane region" description="Helical" evidence="1">
    <location>
        <begin position="118"/>
        <end position="137"/>
    </location>
</feature>
<keyword evidence="1" id="KW-0472">Membrane</keyword>
<feature type="transmembrane region" description="Helical" evidence="1">
    <location>
        <begin position="94"/>
        <end position="112"/>
    </location>
</feature>
<feature type="transmembrane region" description="Helical" evidence="1">
    <location>
        <begin position="285"/>
        <end position="307"/>
    </location>
</feature>
<accession>A0A2H0XC52</accession>
<evidence type="ECO:0000313" key="2">
    <source>
        <dbReference type="EMBL" id="PIS21678.1"/>
    </source>
</evidence>
<dbReference type="EMBL" id="PEYV01000028">
    <property type="protein sequence ID" value="PIS21678.1"/>
    <property type="molecule type" value="Genomic_DNA"/>
</dbReference>
<feature type="transmembrane region" description="Helical" evidence="1">
    <location>
        <begin position="210"/>
        <end position="232"/>
    </location>
</feature>
<dbReference type="InterPro" id="IPR018650">
    <property type="entry name" value="STSV1_Orf64"/>
</dbReference>
<feature type="transmembrane region" description="Helical" evidence="1">
    <location>
        <begin position="319"/>
        <end position="339"/>
    </location>
</feature>
<dbReference type="Pfam" id="PF09852">
    <property type="entry name" value="DUF2079"/>
    <property type="match status" value="1"/>
</dbReference>
<dbReference type="AlphaFoldDB" id="A0A2H0XC52"/>
<dbReference type="Proteomes" id="UP000231098">
    <property type="component" value="Unassembled WGS sequence"/>
</dbReference>
<organism evidence="2 3">
    <name type="scientific">candidate division WWE3 bacterium CG08_land_8_20_14_0_20_41_15</name>
    <dbReference type="NCBI Taxonomy" id="1975086"/>
    <lineage>
        <taxon>Bacteria</taxon>
        <taxon>Katanobacteria</taxon>
    </lineage>
</organism>